<gene>
    <name evidence="1" type="ORF">IAC76_00030</name>
</gene>
<dbReference type="AlphaFoldDB" id="A0A9D9GYS3"/>
<evidence type="ECO:0000313" key="1">
    <source>
        <dbReference type="EMBL" id="MBO8429754.1"/>
    </source>
</evidence>
<sequence>TGDVSIALGGTLKKYDDLITLKNDLETILGYKDKTNEEKKTIFKINNIITIRKNTHNQDK</sequence>
<proteinExistence type="predicted"/>
<dbReference type="Proteomes" id="UP000823632">
    <property type="component" value="Unassembled WGS sequence"/>
</dbReference>
<comment type="caution">
    <text evidence="1">The sequence shown here is derived from an EMBL/GenBank/DDBJ whole genome shotgun (WGS) entry which is preliminary data.</text>
</comment>
<accession>A0A9D9GYS3</accession>
<reference evidence="1" key="1">
    <citation type="submission" date="2020-10" db="EMBL/GenBank/DDBJ databases">
        <authorList>
            <person name="Gilroy R."/>
        </authorList>
    </citation>
    <scope>NUCLEOTIDE SEQUENCE</scope>
    <source>
        <strain evidence="1">10192</strain>
    </source>
</reference>
<organism evidence="1 2">
    <name type="scientific">Candidatus Scatousia excrementipullorum</name>
    <dbReference type="NCBI Taxonomy" id="2840936"/>
    <lineage>
        <taxon>Bacteria</taxon>
        <taxon>Candidatus Scatousia</taxon>
    </lineage>
</organism>
<dbReference type="EMBL" id="JADIND010000001">
    <property type="protein sequence ID" value="MBO8429754.1"/>
    <property type="molecule type" value="Genomic_DNA"/>
</dbReference>
<evidence type="ECO:0000313" key="2">
    <source>
        <dbReference type="Proteomes" id="UP000823632"/>
    </source>
</evidence>
<reference evidence="1" key="2">
    <citation type="journal article" date="2021" name="PeerJ">
        <title>Extensive microbial diversity within the chicken gut microbiome revealed by metagenomics and culture.</title>
        <authorList>
            <person name="Gilroy R."/>
            <person name="Ravi A."/>
            <person name="Getino M."/>
            <person name="Pursley I."/>
            <person name="Horton D.L."/>
            <person name="Alikhan N.F."/>
            <person name="Baker D."/>
            <person name="Gharbi K."/>
            <person name="Hall N."/>
            <person name="Watson M."/>
            <person name="Adriaenssens E.M."/>
            <person name="Foster-Nyarko E."/>
            <person name="Jarju S."/>
            <person name="Secka A."/>
            <person name="Antonio M."/>
            <person name="Oren A."/>
            <person name="Chaudhuri R.R."/>
            <person name="La Ragione R."/>
            <person name="Hildebrand F."/>
            <person name="Pallen M.J."/>
        </authorList>
    </citation>
    <scope>NUCLEOTIDE SEQUENCE</scope>
    <source>
        <strain evidence="1">10192</strain>
    </source>
</reference>
<protein>
    <submittedName>
        <fullName evidence="1">Uncharacterized protein</fullName>
    </submittedName>
</protein>
<name>A0A9D9GYS3_9BACT</name>
<feature type="non-terminal residue" evidence="1">
    <location>
        <position position="1"/>
    </location>
</feature>